<keyword evidence="3" id="KW-1003">Cell membrane</keyword>
<dbReference type="Proteomes" id="UP000736164">
    <property type="component" value="Unassembled WGS sequence"/>
</dbReference>
<dbReference type="GO" id="GO:0005886">
    <property type="term" value="C:plasma membrane"/>
    <property type="evidence" value="ECO:0007669"/>
    <property type="project" value="UniProtKB-SubCell"/>
</dbReference>
<comment type="similarity">
    <text evidence="2">Belongs to the Amer family.</text>
</comment>
<dbReference type="GO" id="GO:0060828">
    <property type="term" value="P:regulation of canonical Wnt signaling pathway"/>
    <property type="evidence" value="ECO:0007669"/>
    <property type="project" value="TreeGrafter"/>
</dbReference>
<feature type="compositionally biased region" description="Basic and acidic residues" evidence="7">
    <location>
        <begin position="275"/>
        <end position="290"/>
    </location>
</feature>
<dbReference type="AlphaFoldDB" id="A0A8J7NYK1"/>
<dbReference type="InterPro" id="IPR019003">
    <property type="entry name" value="AMER"/>
</dbReference>
<keyword evidence="9" id="KW-1185">Reference proteome</keyword>
<feature type="compositionally biased region" description="Polar residues" evidence="7">
    <location>
        <begin position="382"/>
        <end position="391"/>
    </location>
</feature>
<dbReference type="PANTHER" id="PTHR22237:SF2">
    <property type="entry name" value="APC MEMBRANE RECRUITMENT PROTEIN 3"/>
    <property type="match status" value="1"/>
</dbReference>
<evidence type="ECO:0000256" key="1">
    <source>
        <dbReference type="ARBA" id="ARBA00004202"/>
    </source>
</evidence>
<dbReference type="GO" id="GO:0005546">
    <property type="term" value="F:phosphatidylinositol-4,5-bisphosphate binding"/>
    <property type="evidence" value="ECO:0007669"/>
    <property type="project" value="TreeGrafter"/>
</dbReference>
<reference evidence="8" key="1">
    <citation type="journal article" date="2021" name="Cell">
        <title>Tracing the genetic footprints of vertebrate landing in non-teleost ray-finned fishes.</title>
        <authorList>
            <person name="Bi X."/>
            <person name="Wang K."/>
            <person name="Yang L."/>
            <person name="Pan H."/>
            <person name="Jiang H."/>
            <person name="Wei Q."/>
            <person name="Fang M."/>
            <person name="Yu H."/>
            <person name="Zhu C."/>
            <person name="Cai Y."/>
            <person name="He Y."/>
            <person name="Gan X."/>
            <person name="Zeng H."/>
            <person name="Yu D."/>
            <person name="Zhu Y."/>
            <person name="Jiang H."/>
            <person name="Qiu Q."/>
            <person name="Yang H."/>
            <person name="Zhang Y.E."/>
            <person name="Wang W."/>
            <person name="Zhu M."/>
            <person name="He S."/>
            <person name="Zhang G."/>
        </authorList>
    </citation>
    <scope>NUCLEOTIDE SEQUENCE</scope>
    <source>
        <strain evidence="8">Allg_001</strain>
    </source>
</reference>
<name>A0A8J7NYK1_ATRSP</name>
<dbReference type="EMBL" id="JAAWVO010051791">
    <property type="protein sequence ID" value="MBN3320529.1"/>
    <property type="molecule type" value="Genomic_DNA"/>
</dbReference>
<evidence type="ECO:0000313" key="9">
    <source>
        <dbReference type="Proteomes" id="UP000736164"/>
    </source>
</evidence>
<protein>
    <submittedName>
        <fullName evidence="8">AMER3 protein</fullName>
    </submittedName>
</protein>
<feature type="compositionally biased region" description="Polar residues" evidence="7">
    <location>
        <begin position="343"/>
        <end position="369"/>
    </location>
</feature>
<evidence type="ECO:0000256" key="5">
    <source>
        <dbReference type="ARBA" id="ARBA00023121"/>
    </source>
</evidence>
<evidence type="ECO:0000256" key="2">
    <source>
        <dbReference type="ARBA" id="ARBA00007750"/>
    </source>
</evidence>
<feature type="compositionally biased region" description="Polar residues" evidence="7">
    <location>
        <begin position="401"/>
        <end position="419"/>
    </location>
</feature>
<feature type="region of interest" description="Disordered" evidence="7">
    <location>
        <begin position="593"/>
        <end position="661"/>
    </location>
</feature>
<feature type="non-terminal residue" evidence="8">
    <location>
        <position position="1"/>
    </location>
</feature>
<feature type="compositionally biased region" description="Low complexity" evidence="7">
    <location>
        <begin position="228"/>
        <end position="238"/>
    </location>
</feature>
<feature type="non-terminal residue" evidence="8">
    <location>
        <position position="776"/>
    </location>
</feature>
<evidence type="ECO:0000313" key="8">
    <source>
        <dbReference type="EMBL" id="MBN3320529.1"/>
    </source>
</evidence>
<comment type="caution">
    <text evidence="8">The sequence shown here is derived from an EMBL/GenBank/DDBJ whole genome shotgun (WGS) entry which is preliminary data.</text>
</comment>
<organism evidence="8 9">
    <name type="scientific">Atractosteus spatula</name>
    <name type="common">Alligator gar</name>
    <name type="synonym">Lepisosteus spatula</name>
    <dbReference type="NCBI Taxonomy" id="7917"/>
    <lineage>
        <taxon>Eukaryota</taxon>
        <taxon>Metazoa</taxon>
        <taxon>Chordata</taxon>
        <taxon>Craniata</taxon>
        <taxon>Vertebrata</taxon>
        <taxon>Euteleostomi</taxon>
        <taxon>Actinopterygii</taxon>
        <taxon>Neopterygii</taxon>
        <taxon>Holostei</taxon>
        <taxon>Semionotiformes</taxon>
        <taxon>Lepisosteidae</taxon>
        <taxon>Atractosteus</taxon>
    </lineage>
</organism>
<feature type="region of interest" description="Disordered" evidence="7">
    <location>
        <begin position="176"/>
        <end position="238"/>
    </location>
</feature>
<evidence type="ECO:0000256" key="4">
    <source>
        <dbReference type="ARBA" id="ARBA00022687"/>
    </source>
</evidence>
<feature type="compositionally biased region" description="Basic and acidic residues" evidence="7">
    <location>
        <begin position="631"/>
        <end position="643"/>
    </location>
</feature>
<feature type="compositionally biased region" description="Polar residues" evidence="7">
    <location>
        <begin position="644"/>
        <end position="657"/>
    </location>
</feature>
<feature type="compositionally biased region" description="Basic and acidic residues" evidence="7">
    <location>
        <begin position="593"/>
        <end position="604"/>
    </location>
</feature>
<evidence type="ECO:0000256" key="7">
    <source>
        <dbReference type="SAM" id="MobiDB-lite"/>
    </source>
</evidence>
<dbReference type="PANTHER" id="PTHR22237">
    <property type="entry name" value="APC MEMBRANE RECRUITMENT PROTEIN 2-RELATED"/>
    <property type="match status" value="1"/>
</dbReference>
<dbReference type="Pfam" id="PF09422">
    <property type="entry name" value="AMER"/>
    <property type="match status" value="1"/>
</dbReference>
<keyword evidence="4" id="KW-0879">Wnt signaling pathway</keyword>
<gene>
    <name evidence="8" type="primary">Amer3</name>
    <name evidence="8" type="ORF">GTO95_0012205</name>
</gene>
<dbReference type="GO" id="GO:0016055">
    <property type="term" value="P:Wnt signaling pathway"/>
    <property type="evidence" value="ECO:0007669"/>
    <property type="project" value="UniProtKB-KW"/>
</dbReference>
<evidence type="ECO:0000256" key="6">
    <source>
        <dbReference type="ARBA" id="ARBA00023136"/>
    </source>
</evidence>
<keyword evidence="6" id="KW-0472">Membrane</keyword>
<accession>A0A8J7NYK1</accession>
<feature type="region of interest" description="Disordered" evidence="7">
    <location>
        <begin position="728"/>
        <end position="752"/>
    </location>
</feature>
<feature type="region of interest" description="Disordered" evidence="7">
    <location>
        <begin position="271"/>
        <end position="299"/>
    </location>
</feature>
<sequence length="776" mass="85220">MELRKNLRRSSLPVPEGQINTIVDIQLGEDDHGLLCTPLPSSAASNRTGEDAFSADPSEGCSQDWVQGRSVKKSKTHDCVAGVGLQGTQEAGGTEGGLTPSAQGRGRLVSSVSFSGFGISAEGSRELQENRSTSSGGRQIIDYRNFVPQVPFVPSIAKSIPKKRISLRKPRKAFRDLFGMKRNKHEKASSPGALPHESSRTEVNSKGSRRHQKHKECSSGCSASQEYPNSDPPSDSSNEYCSNLCEDVASLKSFDSQTGCGEIFADDEQNVPLEIEQRRDPDKDICEPRKPSPVGGSFQGGIEQLASPAQTEVMDFLGQWGSMGNAFLLHQNRRIEGRKLNPAKTTPTKSASEKPNVSSPASLPTPSEQEQVDMNADMATPKSDNQESISMSDEGYYDSLSPGQEDNSKGSLTPCSSTRFPRDSYSGDALYELFYDPNESGMTPIFDDNMSVTESILGLSSELPLSMHSFHVGAEENLAPPLALDIISQELLQSNWKEQVKTTEVLNCTTDGFHKSISLDIRGTCPSLPLGFFETPSSLSRKGDEVNLMNLLEKCVSQMSALTISGCQDKELQENEPFFLQFVECISSKEMKDSSSEKDNEQNHRFLKPKKSLGACNANKGRSLDSPCYHHSMDKNSMDKNGENDTATLPQDGSSVQEAPFPWDTGELEIGLVTTNSSDELVLETYRSPCSEKSRSIFHSEMSAGQPHRPTYLPISRNAYSEISNGQQHRTGQFGEDSAKGQVEKARRHRRSVANVDGPYEYVLLEEKKEEQNRRM</sequence>
<dbReference type="GO" id="GO:0008013">
    <property type="term" value="F:beta-catenin binding"/>
    <property type="evidence" value="ECO:0007669"/>
    <property type="project" value="TreeGrafter"/>
</dbReference>
<feature type="region of interest" description="Disordered" evidence="7">
    <location>
        <begin position="337"/>
        <end position="420"/>
    </location>
</feature>
<evidence type="ECO:0000256" key="3">
    <source>
        <dbReference type="ARBA" id="ARBA00022475"/>
    </source>
</evidence>
<keyword evidence="5" id="KW-0446">Lipid-binding</keyword>
<feature type="region of interest" description="Disordered" evidence="7">
    <location>
        <begin position="40"/>
        <end position="61"/>
    </location>
</feature>
<proteinExistence type="inferred from homology"/>
<comment type="subcellular location">
    <subcellularLocation>
        <location evidence="1">Cell membrane</location>
        <topology evidence="1">Peripheral membrane protein</topology>
    </subcellularLocation>
</comment>